<dbReference type="Proteomes" id="UP000815846">
    <property type="component" value="Unassembled WGS sequence"/>
</dbReference>
<comment type="caution">
    <text evidence="8">The sequence shown here is derived from an EMBL/GenBank/DDBJ whole genome shotgun (WGS) entry which is preliminary data.</text>
</comment>
<comment type="similarity">
    <text evidence="6">Belongs to the NapF family.</text>
</comment>
<feature type="binding site" evidence="6">
    <location>
        <position position="78"/>
    </location>
    <ligand>
        <name>[4Fe-4S] cluster</name>
        <dbReference type="ChEBI" id="CHEBI:49883"/>
        <label>2</label>
    </ligand>
</feature>
<keyword evidence="1 6" id="KW-0004">4Fe-4S</keyword>
<gene>
    <name evidence="6" type="primary">napF</name>
    <name evidence="8" type="ORF">CWS31_008125</name>
</gene>
<feature type="binding site" evidence="6">
    <location>
        <position position="46"/>
    </location>
    <ligand>
        <name>[4Fe-4S] cluster</name>
        <dbReference type="ChEBI" id="CHEBI:49883"/>
        <label>1</label>
    </ligand>
</feature>
<dbReference type="InterPro" id="IPR017900">
    <property type="entry name" value="4Fe4S_Fe_S_CS"/>
</dbReference>
<dbReference type="PROSITE" id="PS00198">
    <property type="entry name" value="4FE4S_FER_1"/>
    <property type="match status" value="2"/>
</dbReference>
<reference evidence="8 9" key="1">
    <citation type="submission" date="2019-08" db="EMBL/GenBank/DDBJ databases">
        <title>Microbe sample from Colwellia echini.</title>
        <authorList>
            <person name="Christiansen L."/>
            <person name="Pathiraja D."/>
            <person name="Schultz-Johansen M."/>
            <person name="Choi I.-G."/>
            <person name="Stougaard P."/>
        </authorList>
    </citation>
    <scope>NUCLEOTIDE SEQUENCE [LARGE SCALE GENOMIC DNA]</scope>
    <source>
        <strain evidence="8 9">A3</strain>
    </source>
</reference>
<comment type="subcellular location">
    <subcellularLocation>
        <location evidence="6">Cytoplasm</location>
    </subcellularLocation>
</comment>
<dbReference type="Pfam" id="PF13187">
    <property type="entry name" value="Fer4_9"/>
    <property type="match status" value="1"/>
</dbReference>
<keyword evidence="5 6" id="KW-0411">Iron-sulfur</keyword>
<feature type="binding site" evidence="6">
    <location>
        <position position="49"/>
    </location>
    <ligand>
        <name>[4Fe-4S] cluster</name>
        <dbReference type="ChEBI" id="CHEBI:49883"/>
        <label>1</label>
    </ligand>
</feature>
<dbReference type="InterPro" id="IPR017896">
    <property type="entry name" value="4Fe4S_Fe-S-bd"/>
</dbReference>
<dbReference type="Pfam" id="PF00037">
    <property type="entry name" value="Fer4"/>
    <property type="match status" value="1"/>
</dbReference>
<comment type="function">
    <text evidence="6">Could be involved in the maturation of NapA, the catalytic subunit of the periplasmic nitrate reductase, before its export into the periplasm.</text>
</comment>
<evidence type="ECO:0000256" key="1">
    <source>
        <dbReference type="ARBA" id="ARBA00022485"/>
    </source>
</evidence>
<evidence type="ECO:0000313" key="8">
    <source>
        <dbReference type="EMBL" id="TYK65905.1"/>
    </source>
</evidence>
<feature type="binding site" evidence="6">
    <location>
        <position position="170"/>
    </location>
    <ligand>
        <name>[4Fe-4S] cluster</name>
        <dbReference type="ChEBI" id="CHEBI:49883"/>
        <label>3</label>
    </ligand>
</feature>
<dbReference type="PANTHER" id="PTHR43122:SF1">
    <property type="entry name" value="IRON-SULFUR-BINDING PROTEIN"/>
    <property type="match status" value="1"/>
</dbReference>
<comment type="cofactor">
    <cofactor evidence="6">
        <name>[4Fe-4S] cluster</name>
        <dbReference type="ChEBI" id="CHEBI:49883"/>
    </cofactor>
</comment>
<keyword evidence="4 6" id="KW-0408">Iron</keyword>
<evidence type="ECO:0000256" key="3">
    <source>
        <dbReference type="ARBA" id="ARBA00022737"/>
    </source>
</evidence>
<feature type="domain" description="4Fe-4S ferredoxin-type" evidence="7">
    <location>
        <begin position="161"/>
        <end position="190"/>
    </location>
</feature>
<dbReference type="EMBL" id="PJAI02000007">
    <property type="protein sequence ID" value="TYK65905.1"/>
    <property type="molecule type" value="Genomic_DNA"/>
</dbReference>
<keyword evidence="3 6" id="KW-0677">Repeat</keyword>
<dbReference type="PANTHER" id="PTHR43122">
    <property type="entry name" value="FERREDOXIN SUBUNIT OF PYRUVATE:FLAVODOXIN OXIDOREDUCTASE-RELATED"/>
    <property type="match status" value="1"/>
</dbReference>
<dbReference type="RefSeq" id="WP_101342864.1">
    <property type="nucleotide sequence ID" value="NZ_PJAI02000007.1"/>
</dbReference>
<dbReference type="InterPro" id="IPR004496">
    <property type="entry name" value="NapF"/>
</dbReference>
<keyword evidence="6" id="KW-0963">Cytoplasm</keyword>
<feature type="binding site" evidence="6">
    <location>
        <position position="84"/>
    </location>
    <ligand>
        <name>[4Fe-4S] cluster</name>
        <dbReference type="ChEBI" id="CHEBI:49883"/>
        <label>2</label>
    </ligand>
</feature>
<accession>A0ABY3MXH3</accession>
<dbReference type="PROSITE" id="PS51379">
    <property type="entry name" value="4FE4S_FER_2"/>
    <property type="match status" value="2"/>
</dbReference>
<feature type="binding site" evidence="6">
    <location>
        <position position="56"/>
    </location>
    <ligand>
        <name>[4Fe-4S] cluster</name>
        <dbReference type="ChEBI" id="CHEBI:49883"/>
        <label>1</label>
    </ligand>
</feature>
<dbReference type="Gene3D" id="3.30.70.20">
    <property type="match status" value="2"/>
</dbReference>
<feature type="binding site" evidence="6">
    <location>
        <position position="81"/>
    </location>
    <ligand>
        <name>[4Fe-4S] cluster</name>
        <dbReference type="ChEBI" id="CHEBI:49883"/>
        <label>2</label>
    </ligand>
</feature>
<feature type="binding site" evidence="6">
    <location>
        <position position="52"/>
    </location>
    <ligand>
        <name>[4Fe-4S] cluster</name>
        <dbReference type="ChEBI" id="CHEBI:49883"/>
        <label>1</label>
    </ligand>
</feature>
<feature type="binding site" evidence="6">
    <location>
        <position position="176"/>
    </location>
    <ligand>
        <name>[4Fe-4S] cluster</name>
        <dbReference type="ChEBI" id="CHEBI:49883"/>
        <label>3</label>
    </ligand>
</feature>
<evidence type="ECO:0000256" key="2">
    <source>
        <dbReference type="ARBA" id="ARBA00022723"/>
    </source>
</evidence>
<evidence type="ECO:0000259" key="7">
    <source>
        <dbReference type="PROSITE" id="PS51379"/>
    </source>
</evidence>
<feature type="binding site" evidence="6">
    <location>
        <position position="88"/>
    </location>
    <ligand>
        <name>[4Fe-4S] cluster</name>
        <dbReference type="ChEBI" id="CHEBI:49883"/>
        <label>2</label>
    </ligand>
</feature>
<organism evidence="8 9">
    <name type="scientific">Colwellia echini</name>
    <dbReference type="NCBI Taxonomy" id="1982103"/>
    <lineage>
        <taxon>Bacteria</taxon>
        <taxon>Pseudomonadati</taxon>
        <taxon>Pseudomonadota</taxon>
        <taxon>Gammaproteobacteria</taxon>
        <taxon>Alteromonadales</taxon>
        <taxon>Colwelliaceae</taxon>
        <taxon>Colwellia</taxon>
    </lineage>
</organism>
<sequence>MATNPTRTTDRLADPSRRRFFRGRVSNKQIIRLPWTINEAVFRSGCTQCQDCINSCETNIIVKDEDGLPTVDFNLGECTFCNKCIDACEQPLFSGAFPRTGELKDNNNTPEATLAENNKAWPGIFTINDKCLAKNNIYCQSCRDECETNAIKFNYINTSIPEPSLNESDCTQCGACVKSCPQEAITFTFDIAKNQ</sequence>
<comment type="subunit">
    <text evidence="6">Interacts with the cytoplasmic NapA precursor.</text>
</comment>
<keyword evidence="9" id="KW-1185">Reference proteome</keyword>
<dbReference type="CDD" id="cd10564">
    <property type="entry name" value="NapF_like"/>
    <property type="match status" value="1"/>
</dbReference>
<dbReference type="SUPFAM" id="SSF54862">
    <property type="entry name" value="4Fe-4S ferredoxins"/>
    <property type="match status" value="1"/>
</dbReference>
<proteinExistence type="inferred from homology"/>
<feature type="binding site" evidence="6">
    <location>
        <position position="173"/>
    </location>
    <ligand>
        <name>[4Fe-4S] cluster</name>
        <dbReference type="ChEBI" id="CHEBI:49883"/>
        <label>3</label>
    </ligand>
</feature>
<name>A0ABY3MXH3_9GAMM</name>
<dbReference type="HAMAP" id="MF_02201">
    <property type="entry name" value="NapF"/>
    <property type="match status" value="1"/>
</dbReference>
<evidence type="ECO:0000313" key="9">
    <source>
        <dbReference type="Proteomes" id="UP000815846"/>
    </source>
</evidence>
<keyword evidence="2 6" id="KW-0479">Metal-binding</keyword>
<evidence type="ECO:0000256" key="6">
    <source>
        <dbReference type="HAMAP-Rule" id="MF_02201"/>
    </source>
</evidence>
<evidence type="ECO:0000256" key="4">
    <source>
        <dbReference type="ARBA" id="ARBA00023004"/>
    </source>
</evidence>
<protein>
    <recommendedName>
        <fullName evidence="6">Ferredoxin-type protein NapF</fullName>
    </recommendedName>
</protein>
<feature type="domain" description="4Fe-4S ferredoxin-type" evidence="7">
    <location>
        <begin position="33"/>
        <end position="66"/>
    </location>
</feature>
<feature type="binding site" evidence="6">
    <location>
        <position position="180"/>
    </location>
    <ligand>
        <name>[4Fe-4S] cluster</name>
        <dbReference type="ChEBI" id="CHEBI:49883"/>
        <label>3</label>
    </ligand>
</feature>
<evidence type="ECO:0000256" key="5">
    <source>
        <dbReference type="ARBA" id="ARBA00023014"/>
    </source>
</evidence>